<protein>
    <submittedName>
        <fullName evidence="1">TIGR03089 family protein</fullName>
    </submittedName>
</protein>
<dbReference type="InterPro" id="IPR017523">
    <property type="entry name" value="Rv3268"/>
</dbReference>
<reference evidence="1" key="1">
    <citation type="submission" date="2022-10" db="EMBL/GenBank/DDBJ databases">
        <title>Genome sequence of Actinomyces israelii ATCC 10048.</title>
        <authorList>
            <person name="Watt R.M."/>
            <person name="Tong W.M."/>
        </authorList>
    </citation>
    <scope>NUCLEOTIDE SEQUENCE</scope>
    <source>
        <strain evidence="1">ATCC 10048</strain>
    </source>
</reference>
<organism evidence="1 2">
    <name type="scientific">Actinomyces israelii</name>
    <dbReference type="NCBI Taxonomy" id="1659"/>
    <lineage>
        <taxon>Bacteria</taxon>
        <taxon>Bacillati</taxon>
        <taxon>Actinomycetota</taxon>
        <taxon>Actinomycetes</taxon>
        <taxon>Actinomycetales</taxon>
        <taxon>Actinomycetaceae</taxon>
        <taxon>Actinomyces</taxon>
    </lineage>
</organism>
<evidence type="ECO:0000313" key="2">
    <source>
        <dbReference type="Proteomes" id="UP001072034"/>
    </source>
</evidence>
<gene>
    <name evidence="1" type="ORF">OHJ16_09215</name>
</gene>
<sequence length="251" mass="25889">MTDALIRVLPSTSDSSRPWLVWYAPGERIELTGHVLSMWHAKCAGFVTAEAGPGADVHLGMSPHWRAVTWCAGAWVAGATPVLLESNDIFVENLLSEAPVMSVAFRIRWLFPSADVQVLVTMGSLATRWPGALPPLVLDGIADVMPFADRFPAAPTGGSEPALRVVGDGGARTVSRDALAEGRPGAGAEAALAAGARALLIRQETTERAVLGVLAAWRAGLTAVLVSPDADAALLAAAARQEGAVGAGSGA</sequence>
<name>A0ABT4I914_9ACTO</name>
<proteinExistence type="predicted"/>
<keyword evidence="2" id="KW-1185">Reference proteome</keyword>
<dbReference type="EMBL" id="JAPTMY010000018">
    <property type="protein sequence ID" value="MCZ0858220.1"/>
    <property type="molecule type" value="Genomic_DNA"/>
</dbReference>
<comment type="caution">
    <text evidence="1">The sequence shown here is derived from an EMBL/GenBank/DDBJ whole genome shotgun (WGS) entry which is preliminary data.</text>
</comment>
<dbReference type="RefSeq" id="WP_268917656.1">
    <property type="nucleotide sequence ID" value="NZ_JAPTMY010000018.1"/>
</dbReference>
<dbReference type="Proteomes" id="UP001072034">
    <property type="component" value="Unassembled WGS sequence"/>
</dbReference>
<accession>A0ABT4I914</accession>
<dbReference type="NCBIfam" id="TIGR03089">
    <property type="entry name" value="TIGR03089 family protein"/>
    <property type="match status" value="1"/>
</dbReference>
<evidence type="ECO:0000313" key="1">
    <source>
        <dbReference type="EMBL" id="MCZ0858220.1"/>
    </source>
</evidence>